<accession>A0A0N0VM90</accession>
<evidence type="ECO:0000313" key="6">
    <source>
        <dbReference type="Proteomes" id="UP000038011"/>
    </source>
</evidence>
<dbReference type="AlphaFoldDB" id="A0A0N0VM90"/>
<dbReference type="PANTHER" id="PTHR43434">
    <property type="entry name" value="PHOSPHOGLYCOLATE PHOSPHATASE"/>
    <property type="match status" value="1"/>
</dbReference>
<dbReference type="InterPro" id="IPR023198">
    <property type="entry name" value="PGP-like_dom2"/>
</dbReference>
<gene>
    <name evidence="5" type="ORF">SU32_05655</name>
</gene>
<evidence type="ECO:0000256" key="3">
    <source>
        <dbReference type="ARBA" id="ARBA00006171"/>
    </source>
</evidence>
<proteinExistence type="inferred from homology"/>
<comment type="catalytic activity">
    <reaction evidence="1">
        <text>2-phosphoglycolate + H2O = glycolate + phosphate</text>
        <dbReference type="Rhea" id="RHEA:14369"/>
        <dbReference type="ChEBI" id="CHEBI:15377"/>
        <dbReference type="ChEBI" id="CHEBI:29805"/>
        <dbReference type="ChEBI" id="CHEBI:43474"/>
        <dbReference type="ChEBI" id="CHEBI:58033"/>
        <dbReference type="EC" id="3.1.3.18"/>
    </reaction>
</comment>
<dbReference type="GO" id="GO:0005829">
    <property type="term" value="C:cytosol"/>
    <property type="evidence" value="ECO:0007669"/>
    <property type="project" value="TreeGrafter"/>
</dbReference>
<dbReference type="NCBIfam" id="TIGR01509">
    <property type="entry name" value="HAD-SF-IA-v3"/>
    <property type="match status" value="1"/>
</dbReference>
<dbReference type="Proteomes" id="UP000038011">
    <property type="component" value="Unassembled WGS sequence"/>
</dbReference>
<reference evidence="5 6" key="1">
    <citation type="submission" date="2015-01" db="EMBL/GenBank/DDBJ databases">
        <title>Ahrensia donghaiensis sp. nov., a novel dimethylsulphoniopropionate-cleavage bacterium isolated from seawater and emended descriptions of the genus Ahrensia and Ahrensia kielensis.</title>
        <authorList>
            <person name="Liu J."/>
        </authorList>
    </citation>
    <scope>NUCLEOTIDE SEQUENCE [LARGE SCALE GENOMIC DNA]</scope>
    <source>
        <strain evidence="5 6">LZD062</strain>
    </source>
</reference>
<dbReference type="Gene3D" id="3.40.50.1000">
    <property type="entry name" value="HAD superfamily/HAD-like"/>
    <property type="match status" value="1"/>
</dbReference>
<dbReference type="SFLD" id="SFLDG01129">
    <property type="entry name" value="C1.5:_HAD__Beta-PGM__Phosphata"/>
    <property type="match status" value="1"/>
</dbReference>
<protein>
    <recommendedName>
        <fullName evidence="4">phosphoglycolate phosphatase</fullName>
        <ecNumber evidence="4">3.1.3.18</ecNumber>
    </recommendedName>
</protein>
<dbReference type="GO" id="GO:0006281">
    <property type="term" value="P:DNA repair"/>
    <property type="evidence" value="ECO:0007669"/>
    <property type="project" value="TreeGrafter"/>
</dbReference>
<dbReference type="SUPFAM" id="SSF56784">
    <property type="entry name" value="HAD-like"/>
    <property type="match status" value="1"/>
</dbReference>
<name>A0A0N0VM90_9HYPH</name>
<dbReference type="STRING" id="1514904.SU32_05655"/>
<dbReference type="RefSeq" id="WP_053998382.1">
    <property type="nucleotide sequence ID" value="NZ_JXMU01000007.1"/>
</dbReference>
<evidence type="ECO:0000256" key="1">
    <source>
        <dbReference type="ARBA" id="ARBA00000830"/>
    </source>
</evidence>
<comment type="caution">
    <text evidence="5">The sequence shown here is derived from an EMBL/GenBank/DDBJ whole genome shotgun (WGS) entry which is preliminary data.</text>
</comment>
<dbReference type="Gene3D" id="1.10.150.240">
    <property type="entry name" value="Putative phosphatase, domain 2"/>
    <property type="match status" value="1"/>
</dbReference>
<evidence type="ECO:0000256" key="4">
    <source>
        <dbReference type="ARBA" id="ARBA00013078"/>
    </source>
</evidence>
<comment type="pathway">
    <text evidence="2">Organic acid metabolism; glycolate biosynthesis; glycolate from 2-phosphoglycolate: step 1/1.</text>
</comment>
<dbReference type="InterPro" id="IPR036412">
    <property type="entry name" value="HAD-like_sf"/>
</dbReference>
<dbReference type="PATRIC" id="fig|1514904.3.peg.3157"/>
<dbReference type="InterPro" id="IPR006439">
    <property type="entry name" value="HAD-SF_hydro_IA"/>
</dbReference>
<comment type="similarity">
    <text evidence="3">Belongs to the HAD-like hydrolase superfamily. CbbY/CbbZ/Gph/YieH family.</text>
</comment>
<dbReference type="EMBL" id="JXMU01000007">
    <property type="protein sequence ID" value="KPB01858.1"/>
    <property type="molecule type" value="Genomic_DNA"/>
</dbReference>
<dbReference type="SFLD" id="SFLDG01135">
    <property type="entry name" value="C1.5.6:_HAD__Beta-PGM__Phospha"/>
    <property type="match status" value="1"/>
</dbReference>
<organism evidence="5 6">
    <name type="scientific">Ahrensia marina</name>
    <dbReference type="NCBI Taxonomy" id="1514904"/>
    <lineage>
        <taxon>Bacteria</taxon>
        <taxon>Pseudomonadati</taxon>
        <taxon>Pseudomonadota</taxon>
        <taxon>Alphaproteobacteria</taxon>
        <taxon>Hyphomicrobiales</taxon>
        <taxon>Ahrensiaceae</taxon>
        <taxon>Ahrensia</taxon>
    </lineage>
</organism>
<sequence length="229" mass="24933">MFDKPLMIFDCDGVLIDSEIIYLEEEFRVLTSNGIEVDKAWFVAEFMALAQPLWKDKFVGLIKERAGVDLTEDEFEAMKALTRERIAAEIKTVDGVEDMLSALRTKACVASSTQMQFLPKKLERTKLAQHFGDGVYSGDMVQNGKPAPDLFLFAAKQMGGDAENSIVIEDSVNGVRGGKAAGMYTIGFTGGSHCFEGHAESLKAAGADVILPSHSALLEWLAANTNTLS</sequence>
<evidence type="ECO:0000256" key="2">
    <source>
        <dbReference type="ARBA" id="ARBA00004818"/>
    </source>
</evidence>
<evidence type="ECO:0000313" key="5">
    <source>
        <dbReference type="EMBL" id="KPB01858.1"/>
    </source>
</evidence>
<dbReference type="InterPro" id="IPR050155">
    <property type="entry name" value="HAD-like_hydrolase_sf"/>
</dbReference>
<dbReference type="PANTHER" id="PTHR43434:SF1">
    <property type="entry name" value="PHOSPHOGLYCOLATE PHOSPHATASE"/>
    <property type="match status" value="1"/>
</dbReference>
<dbReference type="EC" id="3.1.3.18" evidence="4"/>
<dbReference type="OrthoDB" id="9797743at2"/>
<dbReference type="GO" id="GO:0008967">
    <property type="term" value="F:phosphoglycolate phosphatase activity"/>
    <property type="evidence" value="ECO:0007669"/>
    <property type="project" value="UniProtKB-EC"/>
</dbReference>
<dbReference type="Pfam" id="PF00702">
    <property type="entry name" value="Hydrolase"/>
    <property type="match status" value="1"/>
</dbReference>
<dbReference type="InterPro" id="IPR023214">
    <property type="entry name" value="HAD_sf"/>
</dbReference>
<dbReference type="SFLD" id="SFLDS00003">
    <property type="entry name" value="Haloacid_Dehalogenase"/>
    <property type="match status" value="1"/>
</dbReference>
<keyword evidence="6" id="KW-1185">Reference proteome</keyword>